<dbReference type="GO" id="GO:0016485">
    <property type="term" value="P:protein processing"/>
    <property type="evidence" value="ECO:0007669"/>
    <property type="project" value="TreeGrafter"/>
</dbReference>
<protein>
    <recommendedName>
        <fullName evidence="1">Peptidase M13 C-terminal domain-containing protein</fullName>
    </recommendedName>
</protein>
<dbReference type="PROSITE" id="PS51885">
    <property type="entry name" value="NEPRILYSIN"/>
    <property type="match status" value="2"/>
</dbReference>
<organism evidence="2 3">
    <name type="scientific">Caenorhabditis japonica</name>
    <dbReference type="NCBI Taxonomy" id="281687"/>
    <lineage>
        <taxon>Eukaryota</taxon>
        <taxon>Metazoa</taxon>
        <taxon>Ecdysozoa</taxon>
        <taxon>Nematoda</taxon>
        <taxon>Chromadorea</taxon>
        <taxon>Rhabditida</taxon>
        <taxon>Rhabditina</taxon>
        <taxon>Rhabditomorpha</taxon>
        <taxon>Rhabditoidea</taxon>
        <taxon>Rhabditidae</taxon>
        <taxon>Peloderinae</taxon>
        <taxon>Caenorhabditis</taxon>
    </lineage>
</organism>
<keyword evidence="3" id="KW-1185">Reference proteome</keyword>
<evidence type="ECO:0000313" key="2">
    <source>
        <dbReference type="EnsemblMetazoa" id="CJA16693a.1"/>
    </source>
</evidence>
<name>A0A8R1DYX4_CAEJA</name>
<feature type="domain" description="Peptidase M13 C-terminal" evidence="1">
    <location>
        <begin position="582"/>
        <end position="744"/>
    </location>
</feature>
<dbReference type="Gene3D" id="3.40.390.10">
    <property type="entry name" value="Collagenase (Catalytic Domain)"/>
    <property type="match status" value="4"/>
</dbReference>
<dbReference type="SUPFAM" id="SSF55486">
    <property type="entry name" value="Metalloproteases ('zincins'), catalytic domain"/>
    <property type="match status" value="4"/>
</dbReference>
<dbReference type="Pfam" id="PF01431">
    <property type="entry name" value="Peptidase_M13"/>
    <property type="match status" value="4"/>
</dbReference>
<evidence type="ECO:0000259" key="1">
    <source>
        <dbReference type="Pfam" id="PF01431"/>
    </source>
</evidence>
<dbReference type="PANTHER" id="PTHR11733">
    <property type="entry name" value="ZINC METALLOPROTEASE FAMILY M13 NEPRILYSIN-RELATED"/>
    <property type="match status" value="1"/>
</dbReference>
<feature type="domain" description="Peptidase M13 C-terminal" evidence="1">
    <location>
        <begin position="1253"/>
        <end position="1420"/>
    </location>
</feature>
<proteinExistence type="predicted"/>
<sequence length="1431" mass="165299">MVKILSDWIEQTPWLENYDIKNYVQRLTSEIRHVDDMAIVLENDIDELMREEINFLKCVHEVGDDGELFCLLYLREFMSEEYKLNYYSKMNAFNDHPRVGFGYPLYHVAKDSEMSAKFGFVGLIVGHEIAHTLIEDPNNRKLMPVFSAEAIQCIQDQYNATCEEFREESCIVEDLQIDENGADVLGAQLAYKLFEDYYGEKAKDEYIKLNKLSITHQQIFFYAAAYTFCSGQENSAYPLDPHNTGNVRINALAQLPAFQEAFQCKPDSRMMKTVKSCLAYDFIRDSLKVINQDSDPCNDFYRHACPLGRYKSLVDTKFESLEQEFLIQQNPRIWKSLNIQKAVENVKISEVPKSSLEYIVQYYKNSCEQKKNTTSILKKIEELVLKSKTKECVYDKCFTILADDTNCFRSASFLKERLQQSPKFRTSEINTAIFGVKQFIKRLKLDIGGISFALGSNVLEGVDQVKTFIQEMVKILSDWIEQTPWLENYDIKNYVQHLTSEIRHVDDMAIVLENDLDDLMREEINFLKCVHEVGDDGELFCLLYLLEFMPNAYALNYYPKMTAFNAHPRIGFGYPLYHVAKNSEMSAKLGFVGLIVGHEIAHTLIEDPNSSELMPVFSTEAIKCIQDQYNATCEEFREESCIVADFQIDENGADVLGAQLAYKLFENYYGEKAKDEYIKLNKLSITHQQMFFYATAYTLCSGQQNSAYLGDTHNTGNVRINALAQLTAFQEAFQCKPDSRMMKTVKQTPWLENYDMKNYVQRLTSEIRHVDDMAIVLENDLDELMREEINFLKCVHEVGDDGELFCLLYLREFMPREFVRRYHSVMKAFNRHPRVSFGYPFYHVANNSEMSAKFGFVGFVVGHEIAHTLIEDPNSRKLMPVFSAEAIECIQDQYNATCEEFREESCIVADYQIDENGADVLGAQLAYKLFENYYGEKAKDEYIKLNKLSITHQQLFFYAAAYPFCTGQKNYASSGNTHNARNVRINALAQLPAFQEAFQCKPDSRMMKTVKKAVENVKISEVPESSLENIVQFFKNSCEQKKNTTSILKKIEEIVLKSKTKECRNEYCLTILADDTNCSRSASFLKERLLKTLKLWTSETYSAILSFKNFIRLRKADIAGISFTLGRNVLEGVDQVKTFIQEMVKILSDWIEQTPWLKNYDIKNYVQRLTSEIKHVDDMAIVLENDLDELMKEEINFLKCVHEVGDDGELFCLLYLFEFIPKTYKRNYYSEMNAFNRHPRVGFGYPLYHVAKNSEMSAKFGYVGLVVGHEIAHTLIEDPNKRQLMPVFSAESIQCIQDQFNATCEEFREESCIVADHQIDENGADVLGAQLAYKFFEDYYGEKAKDEYIKLNKLSITHQQLFFYATAYTLCSGQEYSAYPGDPHNTGNVRINALAQLPAFQEAFQCKPDSRMMKTVKKQCNIYGKDAPNQR</sequence>
<dbReference type="Proteomes" id="UP000005237">
    <property type="component" value="Unassembled WGS sequence"/>
</dbReference>
<reference evidence="3" key="1">
    <citation type="submission" date="2010-08" db="EMBL/GenBank/DDBJ databases">
        <authorList>
            <consortium name="Caenorhabditis japonica Sequencing Consortium"/>
            <person name="Wilson R.K."/>
        </authorList>
    </citation>
    <scope>NUCLEOTIDE SEQUENCE [LARGE SCALE GENOMIC DNA]</scope>
    <source>
        <strain evidence="3">DF5081</strain>
    </source>
</reference>
<evidence type="ECO:0000313" key="3">
    <source>
        <dbReference type="Proteomes" id="UP000005237"/>
    </source>
</evidence>
<dbReference type="InterPro" id="IPR024079">
    <property type="entry name" value="MetalloPept_cat_dom_sf"/>
</dbReference>
<dbReference type="InterPro" id="IPR000718">
    <property type="entry name" value="Peptidase_M13"/>
</dbReference>
<dbReference type="PANTHER" id="PTHR11733:SF208">
    <property type="entry name" value="PEPTIDASE M13 C-TERMINAL DOMAIN-CONTAINING PROTEIN"/>
    <property type="match status" value="1"/>
</dbReference>
<dbReference type="InterPro" id="IPR018497">
    <property type="entry name" value="Peptidase_M13_C"/>
</dbReference>
<dbReference type="GO" id="GO:0004222">
    <property type="term" value="F:metalloendopeptidase activity"/>
    <property type="evidence" value="ECO:0007669"/>
    <property type="project" value="InterPro"/>
</dbReference>
<feature type="domain" description="Peptidase M13 C-terminal" evidence="1">
    <location>
        <begin position="104"/>
        <end position="273"/>
    </location>
</feature>
<dbReference type="EnsemblMetazoa" id="CJA16693a.1">
    <property type="protein sequence ID" value="CJA16693a.1"/>
    <property type="gene ID" value="WBGene00135897"/>
</dbReference>
<accession>A0A8R1DYX4</accession>
<reference evidence="2" key="2">
    <citation type="submission" date="2022-06" db="UniProtKB">
        <authorList>
            <consortium name="EnsemblMetazoa"/>
        </authorList>
    </citation>
    <scope>IDENTIFICATION</scope>
    <source>
        <strain evidence="2">DF5081</strain>
    </source>
</reference>
<dbReference type="GO" id="GO:0005886">
    <property type="term" value="C:plasma membrane"/>
    <property type="evidence" value="ECO:0007669"/>
    <property type="project" value="TreeGrafter"/>
</dbReference>
<feature type="domain" description="Peptidase M13 C-terminal" evidence="1">
    <location>
        <begin position="840"/>
        <end position="1012"/>
    </location>
</feature>